<keyword evidence="2" id="KW-1185">Reference proteome</keyword>
<proteinExistence type="predicted"/>
<protein>
    <submittedName>
        <fullName evidence="1">Uncharacterized protein</fullName>
    </submittedName>
</protein>
<evidence type="ECO:0000313" key="1">
    <source>
        <dbReference type="EMBL" id="NKE69993.1"/>
    </source>
</evidence>
<gene>
    <name evidence="1" type="ORF">MNODULE_04450</name>
</gene>
<dbReference type="RefSeq" id="WP_168058266.1">
    <property type="nucleotide sequence ID" value="NZ_VTOW01000001.1"/>
</dbReference>
<dbReference type="Proteomes" id="UP000534783">
    <property type="component" value="Unassembled WGS sequence"/>
</dbReference>
<organism evidence="1 2">
    <name type="scientific">Candidatus Manganitrophus noduliformans</name>
    <dbReference type="NCBI Taxonomy" id="2606439"/>
    <lineage>
        <taxon>Bacteria</taxon>
        <taxon>Pseudomonadati</taxon>
        <taxon>Nitrospirota</taxon>
        <taxon>Nitrospiria</taxon>
        <taxon>Candidatus Troglogloeales</taxon>
        <taxon>Candidatus Manganitrophaceae</taxon>
        <taxon>Candidatus Manganitrophus</taxon>
    </lineage>
</organism>
<comment type="caution">
    <text evidence="1">The sequence shown here is derived from an EMBL/GenBank/DDBJ whole genome shotgun (WGS) entry which is preliminary data.</text>
</comment>
<dbReference type="AlphaFoldDB" id="A0A7X6DN60"/>
<accession>A0A7X6DN60</accession>
<sequence length="112" mass="12346">MRRPGKHLILLTTLLLIIFSIGTVYDPCAAEWRLESVSPSGPFSLSEGSADSSRSSDVETADCHCLCHFSFRPAMEIGFERSIANQPLLSTFKEFAKAPPIDGLLRPPILRL</sequence>
<dbReference type="EMBL" id="VTOW01000001">
    <property type="protein sequence ID" value="NKE69993.1"/>
    <property type="molecule type" value="Genomic_DNA"/>
</dbReference>
<evidence type="ECO:0000313" key="2">
    <source>
        <dbReference type="Proteomes" id="UP000534783"/>
    </source>
</evidence>
<name>A0A7X6DN60_9BACT</name>
<reference evidence="1 2" key="1">
    <citation type="journal article" date="2020" name="Nature">
        <title>Bacterial chemolithoautotrophy via manganese oxidation.</title>
        <authorList>
            <person name="Yu H."/>
            <person name="Leadbetter J.R."/>
        </authorList>
    </citation>
    <scope>NUCLEOTIDE SEQUENCE [LARGE SCALE GENOMIC DNA]</scope>
    <source>
        <strain evidence="1 2">Mn-1</strain>
    </source>
</reference>